<dbReference type="Pfam" id="PF00579">
    <property type="entry name" value="tRNA-synt_1b"/>
    <property type="match status" value="1"/>
</dbReference>
<dbReference type="Gene3D" id="1.10.240.10">
    <property type="entry name" value="Tyrosyl-Transfer RNA Synthetase"/>
    <property type="match status" value="1"/>
</dbReference>
<dbReference type="InterPro" id="IPR036986">
    <property type="entry name" value="S4_RNA-bd_sf"/>
</dbReference>
<gene>
    <name evidence="8" type="primary">tyrS</name>
    <name evidence="11" type="ORF">J2R98_001077</name>
</gene>
<dbReference type="PANTHER" id="PTHR11766">
    <property type="entry name" value="TYROSYL-TRNA SYNTHETASE"/>
    <property type="match status" value="1"/>
</dbReference>
<protein>
    <recommendedName>
        <fullName evidence="8">Tyrosine--tRNA ligase</fullName>
        <ecNumber evidence="8">6.1.1.1</ecNumber>
    </recommendedName>
    <alternativeName>
        <fullName evidence="8">Tyrosyl-tRNA synthetase</fullName>
        <shortName evidence="8">TyrRS</shortName>
    </alternativeName>
</protein>
<dbReference type="EC" id="6.1.1.1" evidence="8"/>
<feature type="binding site" evidence="8">
    <location>
        <position position="169"/>
    </location>
    <ligand>
        <name>L-tyrosine</name>
        <dbReference type="ChEBI" id="CHEBI:58315"/>
    </ligand>
</feature>
<keyword evidence="2 8" id="KW-0547">Nucleotide-binding</keyword>
<dbReference type="InterPro" id="IPR002942">
    <property type="entry name" value="S4_RNA-bd"/>
</dbReference>
<dbReference type="InterPro" id="IPR014729">
    <property type="entry name" value="Rossmann-like_a/b/a_fold"/>
</dbReference>
<dbReference type="HAMAP" id="MF_02006">
    <property type="entry name" value="Tyr_tRNA_synth_type1"/>
    <property type="match status" value="1"/>
</dbReference>
<dbReference type="Proteomes" id="UP001236723">
    <property type="component" value="Unassembled WGS sequence"/>
</dbReference>
<reference evidence="11 12" key="1">
    <citation type="submission" date="2023-07" db="EMBL/GenBank/DDBJ databases">
        <title>Genomic Encyclopedia of Type Strains, Phase IV (KMG-IV): sequencing the most valuable type-strain genomes for metagenomic binning, comparative biology and taxonomic classification.</title>
        <authorList>
            <person name="Goeker M."/>
        </authorList>
    </citation>
    <scope>NUCLEOTIDE SEQUENCE [LARGE SCALE GENOMIC DNA]</scope>
    <source>
        <strain evidence="11 12">DSM 15448</strain>
    </source>
</reference>
<dbReference type="SUPFAM" id="SSF52374">
    <property type="entry name" value="Nucleotidylyl transferase"/>
    <property type="match status" value="1"/>
</dbReference>
<dbReference type="InterPro" id="IPR002305">
    <property type="entry name" value="aa-tRNA-synth_Ic"/>
</dbReference>
<evidence type="ECO:0000259" key="10">
    <source>
        <dbReference type="SMART" id="SM00363"/>
    </source>
</evidence>
<evidence type="ECO:0000256" key="2">
    <source>
        <dbReference type="ARBA" id="ARBA00022741"/>
    </source>
</evidence>
<keyword evidence="12" id="KW-1185">Reference proteome</keyword>
<evidence type="ECO:0000256" key="9">
    <source>
        <dbReference type="PROSITE-ProRule" id="PRU00182"/>
    </source>
</evidence>
<evidence type="ECO:0000313" key="11">
    <source>
        <dbReference type="EMBL" id="MDQ0351274.1"/>
    </source>
</evidence>
<dbReference type="InterPro" id="IPR024107">
    <property type="entry name" value="Tyr-tRNA-ligase_bac_1"/>
</dbReference>
<evidence type="ECO:0000256" key="5">
    <source>
        <dbReference type="ARBA" id="ARBA00022917"/>
    </source>
</evidence>
<comment type="subcellular location">
    <subcellularLocation>
        <location evidence="8">Cytoplasm</location>
    </subcellularLocation>
</comment>
<dbReference type="EMBL" id="JAUSUP010000001">
    <property type="protein sequence ID" value="MDQ0351274.1"/>
    <property type="molecule type" value="Genomic_DNA"/>
</dbReference>
<comment type="subunit">
    <text evidence="8">Homodimer.</text>
</comment>
<evidence type="ECO:0000256" key="1">
    <source>
        <dbReference type="ARBA" id="ARBA00022598"/>
    </source>
</evidence>
<evidence type="ECO:0000256" key="8">
    <source>
        <dbReference type="HAMAP-Rule" id="MF_02006"/>
    </source>
</evidence>
<organism evidence="11 12">
    <name type="scientific">Alkalibacillus filiformis</name>
    <dbReference type="NCBI Taxonomy" id="200990"/>
    <lineage>
        <taxon>Bacteria</taxon>
        <taxon>Bacillati</taxon>
        <taxon>Bacillota</taxon>
        <taxon>Bacilli</taxon>
        <taxon>Bacillales</taxon>
        <taxon>Bacillaceae</taxon>
        <taxon>Alkalibacillus</taxon>
    </lineage>
</organism>
<dbReference type="Gene3D" id="3.10.290.10">
    <property type="entry name" value="RNA-binding S4 domain"/>
    <property type="match status" value="1"/>
</dbReference>
<keyword evidence="8" id="KW-0963">Cytoplasm</keyword>
<dbReference type="PRINTS" id="PR01040">
    <property type="entry name" value="TRNASYNTHTYR"/>
</dbReference>
<dbReference type="Gene3D" id="3.40.50.620">
    <property type="entry name" value="HUPs"/>
    <property type="match status" value="1"/>
</dbReference>
<comment type="caution">
    <text evidence="11">The sequence shown here is derived from an EMBL/GenBank/DDBJ whole genome shotgun (WGS) entry which is preliminary data.</text>
</comment>
<comment type="function">
    <text evidence="8">Catalyzes the attachment of tyrosine to tRNA(Tyr) in a two-step reaction: tyrosine is first activated by ATP to form Tyr-AMP and then transferred to the acceptor end of tRNA(Tyr).</text>
</comment>
<dbReference type="CDD" id="cd00165">
    <property type="entry name" value="S4"/>
    <property type="match status" value="1"/>
</dbReference>
<evidence type="ECO:0000256" key="7">
    <source>
        <dbReference type="ARBA" id="ARBA00048248"/>
    </source>
</evidence>
<feature type="binding site" evidence="8">
    <location>
        <position position="34"/>
    </location>
    <ligand>
        <name>L-tyrosine</name>
        <dbReference type="ChEBI" id="CHEBI:58315"/>
    </ligand>
</feature>
<dbReference type="GO" id="GO:0004831">
    <property type="term" value="F:tyrosine-tRNA ligase activity"/>
    <property type="evidence" value="ECO:0007669"/>
    <property type="project" value="UniProtKB-EC"/>
</dbReference>
<dbReference type="PROSITE" id="PS00178">
    <property type="entry name" value="AA_TRNA_LIGASE_I"/>
    <property type="match status" value="1"/>
</dbReference>
<dbReference type="InterPro" id="IPR024088">
    <property type="entry name" value="Tyr-tRNA-ligase_bac-type"/>
</dbReference>
<accession>A0ABU0DS49</accession>
<dbReference type="InterPro" id="IPR001412">
    <property type="entry name" value="aa-tRNA-synth_I_CS"/>
</dbReference>
<keyword evidence="1 8" id="KW-0436">Ligase</keyword>
<comment type="catalytic activity">
    <reaction evidence="7 8">
        <text>tRNA(Tyr) + L-tyrosine + ATP = L-tyrosyl-tRNA(Tyr) + AMP + diphosphate + H(+)</text>
        <dbReference type="Rhea" id="RHEA:10220"/>
        <dbReference type="Rhea" id="RHEA-COMP:9706"/>
        <dbReference type="Rhea" id="RHEA-COMP:9707"/>
        <dbReference type="ChEBI" id="CHEBI:15378"/>
        <dbReference type="ChEBI" id="CHEBI:30616"/>
        <dbReference type="ChEBI" id="CHEBI:33019"/>
        <dbReference type="ChEBI" id="CHEBI:58315"/>
        <dbReference type="ChEBI" id="CHEBI:78442"/>
        <dbReference type="ChEBI" id="CHEBI:78536"/>
        <dbReference type="ChEBI" id="CHEBI:456215"/>
        <dbReference type="EC" id="6.1.1.1"/>
    </reaction>
</comment>
<feature type="domain" description="RNA-binding S4" evidence="10">
    <location>
        <begin position="355"/>
        <end position="417"/>
    </location>
</feature>
<evidence type="ECO:0000256" key="6">
    <source>
        <dbReference type="ARBA" id="ARBA00023146"/>
    </source>
</evidence>
<dbReference type="CDD" id="cd00805">
    <property type="entry name" value="TyrRS_core"/>
    <property type="match status" value="1"/>
</dbReference>
<dbReference type="SUPFAM" id="SSF55174">
    <property type="entry name" value="Alpha-L RNA-binding motif"/>
    <property type="match status" value="1"/>
</dbReference>
<dbReference type="RefSeq" id="WP_307066820.1">
    <property type="nucleotide sequence ID" value="NZ_JAUSUP010000001.1"/>
</dbReference>
<dbReference type="PANTHER" id="PTHR11766:SF0">
    <property type="entry name" value="TYROSINE--TRNA LIGASE, MITOCHONDRIAL"/>
    <property type="match status" value="1"/>
</dbReference>
<evidence type="ECO:0000313" key="12">
    <source>
        <dbReference type="Proteomes" id="UP001236723"/>
    </source>
</evidence>
<name>A0ABU0DS49_9BACI</name>
<dbReference type="InterPro" id="IPR002307">
    <property type="entry name" value="Tyr-tRNA-ligase"/>
</dbReference>
<feature type="short sequence motif" description="'KMSKS' region" evidence="8">
    <location>
        <begin position="233"/>
        <end position="237"/>
    </location>
</feature>
<feature type="short sequence motif" description="'HIGH' region" evidence="8">
    <location>
        <begin position="39"/>
        <end position="48"/>
    </location>
</feature>
<keyword evidence="5 8" id="KW-0648">Protein biosynthesis</keyword>
<feature type="binding site" evidence="8">
    <location>
        <position position="173"/>
    </location>
    <ligand>
        <name>L-tyrosine</name>
        <dbReference type="ChEBI" id="CHEBI:58315"/>
    </ligand>
</feature>
<evidence type="ECO:0000256" key="3">
    <source>
        <dbReference type="ARBA" id="ARBA00022840"/>
    </source>
</evidence>
<keyword evidence="4 9" id="KW-0694">RNA-binding</keyword>
<feature type="binding site" evidence="8">
    <location>
        <position position="236"/>
    </location>
    <ligand>
        <name>ATP</name>
        <dbReference type="ChEBI" id="CHEBI:30616"/>
    </ligand>
</feature>
<sequence length="422" mass="48504">MNIIEDLRARDLINQMTDDKGLEKHLNENRVTLYCGFDPTADSLHIGHLLPILMLKRFQEAGHRPIALVGGGTGLIGDPSGRNEERQLNEETVVQEWVKNIEDQLSRFIDFTDDQKGAKVVNNYDWLSKMSIIDLLRDVGKHFSVNYMLAKDSVESRIENGISYTEFTYMLLQSLDFLRLNQEEDVTLQIGGSDQWGNITAGLELIRRTSQEGEEIEAYGLTVPLITKADGSKFGKTAGGAIWLDEKKTSPYEFYQFWVNADDRDVVKFLKSFTFLPLEEIDELAKEVEERPEQRVAQRRLAEEMTKMVHGEEALNQAQRITHALFNGNIKELTKEEVEVGFKDVPTYELEENEKGLIDLLVEANISSSKRQAREDISNGAIYINDERQQDLKYFIDEKDRIDDAFTIIRRGKKKYFLIKHV</sequence>
<dbReference type="SMART" id="SM00363">
    <property type="entry name" value="S4"/>
    <property type="match status" value="1"/>
</dbReference>
<proteinExistence type="inferred from homology"/>
<dbReference type="NCBIfam" id="TIGR00234">
    <property type="entry name" value="tyrS"/>
    <property type="match status" value="1"/>
</dbReference>
<comment type="similarity">
    <text evidence="8">Belongs to the class-I aminoacyl-tRNA synthetase family. TyrS type 1 subfamily.</text>
</comment>
<dbReference type="PROSITE" id="PS50889">
    <property type="entry name" value="S4"/>
    <property type="match status" value="1"/>
</dbReference>
<keyword evidence="3 8" id="KW-0067">ATP-binding</keyword>
<dbReference type="InterPro" id="IPR054608">
    <property type="entry name" value="SYY-like_C"/>
</dbReference>
<keyword evidence="6 8" id="KW-0030">Aminoacyl-tRNA synthetase</keyword>
<evidence type="ECO:0000256" key="4">
    <source>
        <dbReference type="ARBA" id="ARBA00022884"/>
    </source>
</evidence>
<dbReference type="Pfam" id="PF22421">
    <property type="entry name" value="SYY_C-terminal"/>
    <property type="match status" value="1"/>
</dbReference>